<dbReference type="PANTHER" id="PTHR31807">
    <property type="entry name" value="AUGMIN FAMILY MEMBER"/>
    <property type="match status" value="1"/>
</dbReference>
<dbReference type="PANTHER" id="PTHR31807:SF2">
    <property type="entry name" value="PROTEIN SNOWY COTYLEDON 3"/>
    <property type="match status" value="1"/>
</dbReference>
<reference evidence="2" key="1">
    <citation type="journal article" date="2022" name="Front. Genet.">
        <title>Chromosome-Scale Assembly of the Dendrobium nobile Genome Provides Insights Into the Molecular Mechanism of the Biosynthesis of the Medicinal Active Ingredient of Dendrobium.</title>
        <authorList>
            <person name="Xu Q."/>
            <person name="Niu S.-C."/>
            <person name="Li K.-L."/>
            <person name="Zheng P.-J."/>
            <person name="Zhang X.-J."/>
            <person name="Jia Y."/>
            <person name="Liu Y."/>
            <person name="Niu Y.-X."/>
            <person name="Yu L.-H."/>
            <person name="Chen D.-F."/>
            <person name="Zhang G.-Q."/>
        </authorList>
    </citation>
    <scope>NUCLEOTIDE SEQUENCE</scope>
    <source>
        <tissue evidence="2">Leaf</tissue>
    </source>
</reference>
<evidence type="ECO:0000313" key="3">
    <source>
        <dbReference type="Proteomes" id="UP000829196"/>
    </source>
</evidence>
<dbReference type="GO" id="GO:0008017">
    <property type="term" value="F:microtubule binding"/>
    <property type="evidence" value="ECO:0007669"/>
    <property type="project" value="TreeGrafter"/>
</dbReference>
<sequence length="302" mass="33916">MFLRQIRLRQKNRVGEQCDPNIDMTLFMGIGQSNSEKNADRMEQRENATQMYGVRLEMPLITRNDILYKTINIIGSNHQILSPLLNKSYYAWMTFSELHGSVTNKQVNLQVLRLNLKLASILMGQIVHLENWSTLDEGHEISFKGAIDALKASTLRLPVIGGAKVDIKEVKDALNSALGVLQSMMVSVSSLLSKVEGISSLVSEFGKLAANEEAFLNHCRDLISIVEALHVDLGICFANLQSENHGNITKFCKFPAFSENPAEFRRLQAVGRAPAVVEEERNRLFPFSFFFSLFTFSPFGVE</sequence>
<comment type="similarity">
    <text evidence="1">Belongs to the QWRF family.</text>
</comment>
<protein>
    <submittedName>
        <fullName evidence="2">Uncharacterized protein</fullName>
    </submittedName>
</protein>
<dbReference type="EMBL" id="JAGYWB010000011">
    <property type="protein sequence ID" value="KAI0503601.1"/>
    <property type="molecule type" value="Genomic_DNA"/>
</dbReference>
<keyword evidence="3" id="KW-1185">Reference proteome</keyword>
<dbReference type="InterPro" id="IPR007573">
    <property type="entry name" value="QWRF"/>
</dbReference>
<dbReference type="AlphaFoldDB" id="A0A8T3B3F6"/>
<dbReference type="GO" id="GO:0051225">
    <property type="term" value="P:spindle assembly"/>
    <property type="evidence" value="ECO:0007669"/>
    <property type="project" value="TreeGrafter"/>
</dbReference>
<proteinExistence type="inferred from homology"/>
<dbReference type="Proteomes" id="UP000829196">
    <property type="component" value="Unassembled WGS sequence"/>
</dbReference>
<accession>A0A8T3B3F6</accession>
<dbReference type="OrthoDB" id="1924320at2759"/>
<name>A0A8T3B3F6_DENNO</name>
<dbReference type="GO" id="GO:0005880">
    <property type="term" value="C:nuclear microtubule"/>
    <property type="evidence" value="ECO:0007669"/>
    <property type="project" value="TreeGrafter"/>
</dbReference>
<comment type="caution">
    <text evidence="2">The sequence shown here is derived from an EMBL/GenBank/DDBJ whole genome shotgun (WGS) entry which is preliminary data.</text>
</comment>
<evidence type="ECO:0000256" key="1">
    <source>
        <dbReference type="ARBA" id="ARBA00010016"/>
    </source>
</evidence>
<dbReference type="Pfam" id="PF04484">
    <property type="entry name" value="QWRF"/>
    <property type="match status" value="1"/>
</dbReference>
<gene>
    <name evidence="2" type="ORF">KFK09_014535</name>
</gene>
<dbReference type="GO" id="GO:0005737">
    <property type="term" value="C:cytoplasm"/>
    <property type="evidence" value="ECO:0007669"/>
    <property type="project" value="TreeGrafter"/>
</dbReference>
<evidence type="ECO:0000313" key="2">
    <source>
        <dbReference type="EMBL" id="KAI0503601.1"/>
    </source>
</evidence>
<organism evidence="2 3">
    <name type="scientific">Dendrobium nobile</name>
    <name type="common">Orchid</name>
    <dbReference type="NCBI Taxonomy" id="94219"/>
    <lineage>
        <taxon>Eukaryota</taxon>
        <taxon>Viridiplantae</taxon>
        <taxon>Streptophyta</taxon>
        <taxon>Embryophyta</taxon>
        <taxon>Tracheophyta</taxon>
        <taxon>Spermatophyta</taxon>
        <taxon>Magnoliopsida</taxon>
        <taxon>Liliopsida</taxon>
        <taxon>Asparagales</taxon>
        <taxon>Orchidaceae</taxon>
        <taxon>Epidendroideae</taxon>
        <taxon>Malaxideae</taxon>
        <taxon>Dendrobiinae</taxon>
        <taxon>Dendrobium</taxon>
    </lineage>
</organism>